<dbReference type="EC" id="2.7.7.24" evidence="3"/>
<evidence type="ECO:0000256" key="1">
    <source>
        <dbReference type="ARBA" id="ARBA00001946"/>
    </source>
</evidence>
<reference evidence="10" key="1">
    <citation type="journal article" date="2015" name="Nature">
        <title>Complex archaea that bridge the gap between prokaryotes and eukaryotes.</title>
        <authorList>
            <person name="Spang A."/>
            <person name="Saw J.H."/>
            <person name="Jorgensen S.L."/>
            <person name="Zaremba-Niedzwiedzka K."/>
            <person name="Martijn J."/>
            <person name="Lind A.E."/>
            <person name="van Eijk R."/>
            <person name="Schleper C."/>
            <person name="Guy L."/>
            <person name="Ettema T.J."/>
        </authorList>
    </citation>
    <scope>NUCLEOTIDE SEQUENCE</scope>
</reference>
<organism evidence="10">
    <name type="scientific">marine sediment metagenome</name>
    <dbReference type="NCBI Taxonomy" id="412755"/>
    <lineage>
        <taxon>unclassified sequences</taxon>
        <taxon>metagenomes</taxon>
        <taxon>ecological metagenomes</taxon>
    </lineage>
</organism>
<proteinExistence type="inferred from homology"/>
<feature type="domain" description="Nucleotidyl transferase" evidence="9">
    <location>
        <begin position="71"/>
        <end position="308"/>
    </location>
</feature>
<name>A0A0F9FWM0_9ZZZZ</name>
<dbReference type="GO" id="GO:0008879">
    <property type="term" value="F:glucose-1-phosphate thymidylyltransferase activity"/>
    <property type="evidence" value="ECO:0007669"/>
    <property type="project" value="UniProtKB-EC"/>
</dbReference>
<dbReference type="PANTHER" id="PTHR43532:SF1">
    <property type="entry name" value="GLUCOSE-1-PHOSPHATE THYMIDYLYLTRANSFERASE 1"/>
    <property type="match status" value="1"/>
</dbReference>
<evidence type="ECO:0000256" key="3">
    <source>
        <dbReference type="ARBA" id="ARBA00012461"/>
    </source>
</evidence>
<dbReference type="InterPro" id="IPR005907">
    <property type="entry name" value="G1P_thy_trans_s"/>
</dbReference>
<dbReference type="Pfam" id="PF00483">
    <property type="entry name" value="NTP_transferase"/>
    <property type="match status" value="1"/>
</dbReference>
<dbReference type="PANTHER" id="PTHR43532">
    <property type="entry name" value="GLUCOSE-1-PHOSPHATE THYMIDYLYLTRANSFERASE"/>
    <property type="match status" value="1"/>
</dbReference>
<evidence type="ECO:0000256" key="5">
    <source>
        <dbReference type="ARBA" id="ARBA00022695"/>
    </source>
</evidence>
<accession>A0A0F9FWM0</accession>
<comment type="catalytic activity">
    <reaction evidence="8">
        <text>dTTP + alpha-D-glucose 1-phosphate + H(+) = dTDP-alpha-D-glucose + diphosphate</text>
        <dbReference type="Rhea" id="RHEA:15225"/>
        <dbReference type="ChEBI" id="CHEBI:15378"/>
        <dbReference type="ChEBI" id="CHEBI:33019"/>
        <dbReference type="ChEBI" id="CHEBI:37568"/>
        <dbReference type="ChEBI" id="CHEBI:57477"/>
        <dbReference type="ChEBI" id="CHEBI:58601"/>
        <dbReference type="EC" id="2.7.7.24"/>
    </reaction>
</comment>
<dbReference type="GO" id="GO:0046872">
    <property type="term" value="F:metal ion binding"/>
    <property type="evidence" value="ECO:0007669"/>
    <property type="project" value="UniProtKB-KW"/>
</dbReference>
<dbReference type="EMBL" id="LAZR01019931">
    <property type="protein sequence ID" value="KKL90738.1"/>
    <property type="molecule type" value="Genomic_DNA"/>
</dbReference>
<keyword evidence="5" id="KW-0548">Nucleotidyltransferase</keyword>
<evidence type="ECO:0000256" key="7">
    <source>
        <dbReference type="ARBA" id="ARBA00022842"/>
    </source>
</evidence>
<evidence type="ECO:0000256" key="4">
    <source>
        <dbReference type="ARBA" id="ARBA00022679"/>
    </source>
</evidence>
<protein>
    <recommendedName>
        <fullName evidence="3">glucose-1-phosphate thymidylyltransferase</fullName>
        <ecNumber evidence="3">2.7.7.24</ecNumber>
    </recommendedName>
</protein>
<evidence type="ECO:0000256" key="6">
    <source>
        <dbReference type="ARBA" id="ARBA00022723"/>
    </source>
</evidence>
<evidence type="ECO:0000256" key="2">
    <source>
        <dbReference type="ARBA" id="ARBA00010480"/>
    </source>
</evidence>
<dbReference type="InterPro" id="IPR029044">
    <property type="entry name" value="Nucleotide-diphossugar_trans"/>
</dbReference>
<comment type="cofactor">
    <cofactor evidence="1">
        <name>Mg(2+)</name>
        <dbReference type="ChEBI" id="CHEBI:18420"/>
    </cofactor>
</comment>
<comment type="caution">
    <text evidence="10">The sequence shown here is derived from an EMBL/GenBank/DDBJ whole genome shotgun (WGS) entry which is preliminary data.</text>
</comment>
<keyword evidence="7" id="KW-0460">Magnesium</keyword>
<dbReference type="InterPro" id="IPR005835">
    <property type="entry name" value="NTP_transferase_dom"/>
</dbReference>
<dbReference type="Gene3D" id="3.90.550.10">
    <property type="entry name" value="Spore Coat Polysaccharide Biosynthesis Protein SpsA, Chain A"/>
    <property type="match status" value="1"/>
</dbReference>
<keyword evidence="6" id="KW-0479">Metal-binding</keyword>
<dbReference type="SUPFAM" id="SSF53448">
    <property type="entry name" value="Nucleotide-diphospho-sugar transferases"/>
    <property type="match status" value="1"/>
</dbReference>
<gene>
    <name evidence="10" type="ORF">LCGC14_1901680</name>
</gene>
<evidence type="ECO:0000256" key="8">
    <source>
        <dbReference type="ARBA" id="ARBA00049336"/>
    </source>
</evidence>
<keyword evidence="4" id="KW-0808">Transferase</keyword>
<evidence type="ECO:0000259" key="9">
    <source>
        <dbReference type="Pfam" id="PF00483"/>
    </source>
</evidence>
<sequence>MEHITDSKRICLERDAYRCRHCGAAENLDVFQLVKREGRLDWQLSNLVSLCSDCNVDREKSLENKGSDRVGVMLCGGKGSRLFPLTKFQNKHSLPIGLTPMVMYPLKTLRALGVNRVLVVVDRDGVGQIIDILGSGKEFGMDISYKVQEGAGGISEALYLAKDFMNETEDELVCILGDNIFDNDLLDTDVRLNYNNYGDAGACVYLKKVSNPSDYGVAVLDKEINKVIKIVEKPKEFVSDKAVLGLYIYTRHVFDVIESIKPSGRGELEISSVNHWYASRGELDSREVNGYWGDAGGSIQRYAECNMHGAKEANISAEEIDSFRSVVFDDK</sequence>
<evidence type="ECO:0000313" key="10">
    <source>
        <dbReference type="EMBL" id="KKL90738.1"/>
    </source>
</evidence>
<dbReference type="AlphaFoldDB" id="A0A0F9FWM0"/>
<comment type="similarity">
    <text evidence="2">Belongs to the glucose-1-phosphate thymidylyltransferase family.</text>
</comment>